<dbReference type="AlphaFoldDB" id="A0A1D1ZNL5"/>
<dbReference type="PANTHER" id="PTHR28080:SF1">
    <property type="entry name" value="PEROXISOMAL BIOGENESIS FACTOR 3"/>
    <property type="match status" value="1"/>
</dbReference>
<dbReference type="InterPro" id="IPR006966">
    <property type="entry name" value="Peroxin-3"/>
</dbReference>
<dbReference type="GO" id="GO:0030674">
    <property type="term" value="F:protein-macromolecule adaptor activity"/>
    <property type="evidence" value="ECO:0007669"/>
    <property type="project" value="TreeGrafter"/>
</dbReference>
<dbReference type="PANTHER" id="PTHR28080">
    <property type="entry name" value="PEROXISOMAL BIOGENESIS FACTOR 3"/>
    <property type="match status" value="1"/>
</dbReference>
<dbReference type="GO" id="GO:0005778">
    <property type="term" value="C:peroxisomal membrane"/>
    <property type="evidence" value="ECO:0007669"/>
    <property type="project" value="InterPro"/>
</dbReference>
<organism evidence="2">
    <name type="scientific">Auxenochlorella protothecoides</name>
    <name type="common">Green microalga</name>
    <name type="synonym">Chlorella protothecoides</name>
    <dbReference type="NCBI Taxonomy" id="3075"/>
    <lineage>
        <taxon>Eukaryota</taxon>
        <taxon>Viridiplantae</taxon>
        <taxon>Chlorophyta</taxon>
        <taxon>core chlorophytes</taxon>
        <taxon>Trebouxiophyceae</taxon>
        <taxon>Chlorellales</taxon>
        <taxon>Chlorellaceae</taxon>
        <taxon>Auxenochlorella</taxon>
    </lineage>
</organism>
<feature type="non-terminal residue" evidence="2">
    <location>
        <position position="1"/>
    </location>
</feature>
<name>A0A1D1ZNL5_AUXPR</name>
<accession>A0A1D1ZNL5</accession>
<dbReference type="Pfam" id="PF04882">
    <property type="entry name" value="Peroxin-3"/>
    <property type="match status" value="1"/>
</dbReference>
<dbReference type="EMBL" id="GDKF01010225">
    <property type="protein sequence ID" value="JAT68397.1"/>
    <property type="molecule type" value="Transcribed_RNA"/>
</dbReference>
<evidence type="ECO:0000256" key="1">
    <source>
        <dbReference type="SAM" id="MobiDB-lite"/>
    </source>
</evidence>
<reference evidence="2" key="1">
    <citation type="submission" date="2015-08" db="EMBL/GenBank/DDBJ databases">
        <authorList>
            <person name="Babu N.S."/>
            <person name="Beckwith C.J."/>
            <person name="Beseler K.G."/>
            <person name="Brison A."/>
            <person name="Carone J.V."/>
            <person name="Caskin T.P."/>
            <person name="Diamond M."/>
            <person name="Durham M.E."/>
            <person name="Foxe J.M."/>
            <person name="Go M."/>
            <person name="Henderson B.A."/>
            <person name="Jones I.B."/>
            <person name="McGettigan J.A."/>
            <person name="Micheletti S.J."/>
            <person name="Nasrallah M.E."/>
            <person name="Ortiz D."/>
            <person name="Piller C.R."/>
            <person name="Privatt S.R."/>
            <person name="Schneider S.L."/>
            <person name="Sharp S."/>
            <person name="Smith T.C."/>
            <person name="Stanton J.D."/>
            <person name="Ullery H.E."/>
            <person name="Wilson R.J."/>
            <person name="Serrano M.G."/>
            <person name="Buck G."/>
            <person name="Lee V."/>
            <person name="Wang Y."/>
            <person name="Carvalho R."/>
            <person name="Voegtly L."/>
            <person name="Shi R."/>
            <person name="Duckworth R."/>
            <person name="Johnson A."/>
            <person name="Loviza R."/>
            <person name="Walstead R."/>
            <person name="Shah Z."/>
            <person name="Kiflezghi M."/>
            <person name="Wade K."/>
            <person name="Ball S.L."/>
            <person name="Bradley K.W."/>
            <person name="Asai D.J."/>
            <person name="Bowman C.A."/>
            <person name="Russell D.A."/>
            <person name="Pope W.H."/>
            <person name="Jacobs-Sera D."/>
            <person name="Hendrix R.W."/>
            <person name="Hatfull G.F."/>
        </authorList>
    </citation>
    <scope>NUCLEOTIDE SEQUENCE</scope>
</reference>
<feature type="region of interest" description="Disordered" evidence="1">
    <location>
        <begin position="114"/>
        <end position="154"/>
    </location>
</feature>
<dbReference type="GO" id="GO:0045046">
    <property type="term" value="P:protein import into peroxisome membrane"/>
    <property type="evidence" value="ECO:0007669"/>
    <property type="project" value="TreeGrafter"/>
</dbReference>
<proteinExistence type="predicted"/>
<sequence>CVLGLWRRPTSQAASSRGGVLGLVSGIPNWASQGAPYHHVIGRNACIQAKSSQVFASVSALHHIKRPRALWSGRARQMSREWSRGRKWTVGLASAALSATATWAVYRQLSSRRSVQEEGAEDGLGASSSGRDPLEDMLLLNPQGRPGTREQDAEAHLAHHFDSIQDIADTTTMPSLLPALGAAVTRSTGVQPLLERLRAGVSGDGAPLSAADKLGVWEELKVASLAQLLLTTRLLPLLALTVRCQLNVLGRYLYLESALDERGPGAVGVAVPRLSTPSQERFLSFADHLAREGHARLLPAARRAAAAALAGLQLHAGLDGAEVLRRLSAALEAMSASEEDAAWREMVLPSPAAVAAALTVSAPDDRALLPGSEGLLVDAETVEGMLGEVWRTLDSACFARVAQKCTAETARLFADALAARMGTMTLPLAKVIPILVAVADEAFFPGSQASAHLSELAVVKELAAMVYASGPPQD</sequence>
<protein>
    <submittedName>
        <fullName evidence="2">Uncharacterized protein</fullName>
    </submittedName>
</protein>
<gene>
    <name evidence="2" type="ORF">g.24446</name>
</gene>
<evidence type="ECO:0000313" key="2">
    <source>
        <dbReference type="EMBL" id="JAT68397.1"/>
    </source>
</evidence>